<name>A0A918DQG1_9GAMM</name>
<dbReference type="AlphaFoldDB" id="A0A918DQG1"/>
<dbReference type="InterPro" id="IPR003018">
    <property type="entry name" value="GAF"/>
</dbReference>
<dbReference type="SUPFAM" id="SSF55781">
    <property type="entry name" value="GAF domain-like"/>
    <property type="match status" value="1"/>
</dbReference>
<dbReference type="SMART" id="SM00091">
    <property type="entry name" value="PAS"/>
    <property type="match status" value="2"/>
</dbReference>
<feature type="domain" description="PAS" evidence="6">
    <location>
        <begin position="351"/>
        <end position="421"/>
    </location>
</feature>
<gene>
    <name evidence="10" type="ORF">GCM10011348_10930</name>
</gene>
<dbReference type="InterPro" id="IPR000160">
    <property type="entry name" value="GGDEF_dom"/>
</dbReference>
<dbReference type="PROSITE" id="PS50883">
    <property type="entry name" value="EAL"/>
    <property type="match status" value="1"/>
</dbReference>
<dbReference type="InterPro" id="IPR000700">
    <property type="entry name" value="PAS-assoc_C"/>
</dbReference>
<dbReference type="Pfam" id="PF13185">
    <property type="entry name" value="GAF_2"/>
    <property type="match status" value="1"/>
</dbReference>
<evidence type="ECO:0000256" key="4">
    <source>
        <dbReference type="ARBA" id="ARBA00051114"/>
    </source>
</evidence>
<dbReference type="SMART" id="SM00086">
    <property type="entry name" value="PAC"/>
    <property type="match status" value="1"/>
</dbReference>
<dbReference type="InterPro" id="IPR013656">
    <property type="entry name" value="PAS_4"/>
</dbReference>
<dbReference type="InterPro" id="IPR029787">
    <property type="entry name" value="Nucleotide_cyclase"/>
</dbReference>
<feature type="domain" description="EAL" evidence="8">
    <location>
        <begin position="650"/>
        <end position="904"/>
    </location>
</feature>
<dbReference type="CDD" id="cd00130">
    <property type="entry name" value="PAS"/>
    <property type="match status" value="1"/>
</dbReference>
<dbReference type="EC" id="3.1.4.52" evidence="2"/>
<evidence type="ECO:0000259" key="9">
    <source>
        <dbReference type="PROSITE" id="PS50887"/>
    </source>
</evidence>
<dbReference type="InterPro" id="IPR029016">
    <property type="entry name" value="GAF-like_dom_sf"/>
</dbReference>
<dbReference type="Gene3D" id="3.30.70.270">
    <property type="match status" value="1"/>
</dbReference>
<dbReference type="SUPFAM" id="SSF55073">
    <property type="entry name" value="Nucleotide cyclase"/>
    <property type="match status" value="1"/>
</dbReference>
<evidence type="ECO:0000313" key="11">
    <source>
        <dbReference type="Proteomes" id="UP000599578"/>
    </source>
</evidence>
<dbReference type="InterPro" id="IPR035965">
    <property type="entry name" value="PAS-like_dom_sf"/>
</dbReference>
<dbReference type="FunFam" id="3.30.70.270:FF:000001">
    <property type="entry name" value="Diguanylate cyclase domain protein"/>
    <property type="match status" value="1"/>
</dbReference>
<dbReference type="RefSeq" id="WP_188859179.1">
    <property type="nucleotide sequence ID" value="NZ_BMLT01000002.1"/>
</dbReference>
<comment type="cofactor">
    <cofactor evidence="1">
        <name>Mg(2+)</name>
        <dbReference type="ChEBI" id="CHEBI:18420"/>
    </cofactor>
</comment>
<keyword evidence="5" id="KW-0472">Membrane</keyword>
<dbReference type="InterPro" id="IPR052155">
    <property type="entry name" value="Biofilm_reg_signaling"/>
</dbReference>
<organism evidence="10 11">
    <name type="scientific">Marinobacterium nitratireducens</name>
    <dbReference type="NCBI Taxonomy" id="518897"/>
    <lineage>
        <taxon>Bacteria</taxon>
        <taxon>Pseudomonadati</taxon>
        <taxon>Pseudomonadota</taxon>
        <taxon>Gammaproteobacteria</taxon>
        <taxon>Oceanospirillales</taxon>
        <taxon>Oceanospirillaceae</taxon>
        <taxon>Marinobacterium</taxon>
    </lineage>
</organism>
<evidence type="ECO:0000256" key="2">
    <source>
        <dbReference type="ARBA" id="ARBA00012282"/>
    </source>
</evidence>
<dbReference type="PANTHER" id="PTHR44757:SF2">
    <property type="entry name" value="BIOFILM ARCHITECTURE MAINTENANCE PROTEIN MBAA"/>
    <property type="match status" value="1"/>
</dbReference>
<dbReference type="CDD" id="cd01948">
    <property type="entry name" value="EAL"/>
    <property type="match status" value="1"/>
</dbReference>
<dbReference type="FunFam" id="3.20.20.450:FF:000001">
    <property type="entry name" value="Cyclic di-GMP phosphodiesterase yahA"/>
    <property type="match status" value="1"/>
</dbReference>
<keyword evidence="3" id="KW-0973">c-di-GMP</keyword>
<reference evidence="10 11" key="1">
    <citation type="journal article" date="2014" name="Int. J. Syst. Evol. Microbiol.">
        <title>Complete genome sequence of Corynebacterium casei LMG S-19264T (=DSM 44701T), isolated from a smear-ripened cheese.</title>
        <authorList>
            <consortium name="US DOE Joint Genome Institute (JGI-PGF)"/>
            <person name="Walter F."/>
            <person name="Albersmeier A."/>
            <person name="Kalinowski J."/>
            <person name="Ruckert C."/>
        </authorList>
    </citation>
    <scope>NUCLEOTIDE SEQUENCE [LARGE SCALE GENOMIC DNA]</scope>
    <source>
        <strain evidence="10 11">CGMCC 1.7286</strain>
    </source>
</reference>
<dbReference type="Proteomes" id="UP000599578">
    <property type="component" value="Unassembled WGS sequence"/>
</dbReference>
<dbReference type="SUPFAM" id="SSF55785">
    <property type="entry name" value="PYP-like sensor domain (PAS domain)"/>
    <property type="match status" value="2"/>
</dbReference>
<dbReference type="Pfam" id="PF13426">
    <property type="entry name" value="PAS_9"/>
    <property type="match status" value="1"/>
</dbReference>
<dbReference type="Pfam" id="PF00990">
    <property type="entry name" value="GGDEF"/>
    <property type="match status" value="1"/>
</dbReference>
<dbReference type="InterPro" id="IPR035919">
    <property type="entry name" value="EAL_sf"/>
</dbReference>
<feature type="domain" description="PAC" evidence="7">
    <location>
        <begin position="424"/>
        <end position="476"/>
    </location>
</feature>
<feature type="transmembrane region" description="Helical" evidence="5">
    <location>
        <begin position="33"/>
        <end position="53"/>
    </location>
</feature>
<feature type="domain" description="GGDEF" evidence="9">
    <location>
        <begin position="508"/>
        <end position="641"/>
    </location>
</feature>
<dbReference type="NCBIfam" id="TIGR00229">
    <property type="entry name" value="sensory_box"/>
    <property type="match status" value="2"/>
</dbReference>
<dbReference type="SMART" id="SM00267">
    <property type="entry name" value="GGDEF"/>
    <property type="match status" value="1"/>
</dbReference>
<dbReference type="InterPro" id="IPR000014">
    <property type="entry name" value="PAS"/>
</dbReference>
<dbReference type="PROSITE" id="PS50112">
    <property type="entry name" value="PAS"/>
    <property type="match status" value="1"/>
</dbReference>
<dbReference type="Pfam" id="PF08448">
    <property type="entry name" value="PAS_4"/>
    <property type="match status" value="1"/>
</dbReference>
<dbReference type="Gene3D" id="3.30.450.20">
    <property type="entry name" value="PAS domain"/>
    <property type="match status" value="2"/>
</dbReference>
<dbReference type="SMART" id="SM00052">
    <property type="entry name" value="EAL"/>
    <property type="match status" value="1"/>
</dbReference>
<dbReference type="PROSITE" id="PS50887">
    <property type="entry name" value="GGDEF"/>
    <property type="match status" value="1"/>
</dbReference>
<dbReference type="InterPro" id="IPR001610">
    <property type="entry name" value="PAC"/>
</dbReference>
<dbReference type="SUPFAM" id="SSF141868">
    <property type="entry name" value="EAL domain-like"/>
    <property type="match status" value="1"/>
</dbReference>
<sequence length="906" mass="100874">MPAAAARVGLCMTALLVPARARAGDWLWQPDVTLLMVGLVILSTTLSALYWYVHRRALLRRIDGLENDIGNLRAAFDAIPYPITLQGPDGRYRDCNESFRQLSGLPAQAVVGQNASDIFPAPVALRIMAQDRLALNGGSPQCDEDWVNFAGQRPRLYSIQRLPLGDDRGLMLLSQDVTRQRQQELGIRLQSITLDCLLRGEALNRVLDRLAAMVEDAYGGIACSVMLLDNEGNLRVAAAPSLSPAFVASVDGLPALEGAGSCGSCAATGRRVLIDDVQTHPWCEGMRELALDAGVSACWSEPVIGSQGEVLGTFCLYSFEIGLPTPAQIALLEQVVRLVCLAVERSRQEEQLRKLSRAVEQSSSMVIIMNERGAIEYVNAEFCEVTGYRLEEVQGQELRLLQGDESDDDTFREMWELLRSGCDWHGELRARKKSGALYWSTLSVSPIVEDDGSVIHFVGISEDISAQKQSQEQIEQLAFYDPLTQLGNRRLFREQLDQELRKVRRSGKQLALFYLDLDNFKQINDTLGHDVGDRLLQAVAERLRQTLRESDIIARLGGDEFIILLPELEGLQQAKRVAEKLLSALLTPIVLGAHEVLITFSIGITLAPEDGDSWAVLMKNADLAMYRAKRQGRDNYQFFTREMNEEVMRRARMEGELRMALEEKQFRLHYQPQWNLLGGLQLVAVEALIRWDHAERGPVSPAEFIPVAEELGLIVPLGHWVIREACRAGKVLFDQGHEVRVAVNLSLRQFRDPLLLDTVRSALDDAGLPARFLEFEITESMIMDDIGRVLEILGALKALGVTLAIDDFGTGYSSLSYLKRLPVDQLKVDASFVRDIPQDRNDMEIAAAVIAMAHKLGLKVVAEGIETHDQLAFLRDNRCEMGQGYLLARPAPLDEVLEMLEVEIAD</sequence>
<dbReference type="PANTHER" id="PTHR44757">
    <property type="entry name" value="DIGUANYLATE CYCLASE DGCP"/>
    <property type="match status" value="1"/>
</dbReference>
<comment type="caution">
    <text evidence="10">The sequence shown here is derived from an EMBL/GenBank/DDBJ whole genome shotgun (WGS) entry which is preliminary data.</text>
</comment>
<evidence type="ECO:0000256" key="5">
    <source>
        <dbReference type="SAM" id="Phobius"/>
    </source>
</evidence>
<dbReference type="Pfam" id="PF00563">
    <property type="entry name" value="EAL"/>
    <property type="match status" value="1"/>
</dbReference>
<evidence type="ECO:0000256" key="1">
    <source>
        <dbReference type="ARBA" id="ARBA00001946"/>
    </source>
</evidence>
<evidence type="ECO:0000259" key="8">
    <source>
        <dbReference type="PROSITE" id="PS50883"/>
    </source>
</evidence>
<keyword evidence="11" id="KW-1185">Reference proteome</keyword>
<dbReference type="InterPro" id="IPR001633">
    <property type="entry name" value="EAL_dom"/>
</dbReference>
<dbReference type="PIRSF" id="PIRSF005925">
    <property type="entry name" value="Dos"/>
    <property type="match status" value="1"/>
</dbReference>
<dbReference type="InterPro" id="IPR012226">
    <property type="entry name" value="Diguanyl_cyclase/Pdiesterase"/>
</dbReference>
<dbReference type="PROSITE" id="PS50113">
    <property type="entry name" value="PAC"/>
    <property type="match status" value="1"/>
</dbReference>
<dbReference type="CDD" id="cd01949">
    <property type="entry name" value="GGDEF"/>
    <property type="match status" value="1"/>
</dbReference>
<keyword evidence="5" id="KW-0812">Transmembrane</keyword>
<dbReference type="SMART" id="SM00065">
    <property type="entry name" value="GAF"/>
    <property type="match status" value="1"/>
</dbReference>
<dbReference type="GO" id="GO:0071111">
    <property type="term" value="F:cyclic-guanylate-specific phosphodiesterase activity"/>
    <property type="evidence" value="ECO:0007669"/>
    <property type="project" value="UniProtKB-EC"/>
</dbReference>
<proteinExistence type="predicted"/>
<dbReference type="Gene3D" id="3.20.20.450">
    <property type="entry name" value="EAL domain"/>
    <property type="match status" value="1"/>
</dbReference>
<dbReference type="EMBL" id="BMLT01000002">
    <property type="protein sequence ID" value="GGO78607.1"/>
    <property type="molecule type" value="Genomic_DNA"/>
</dbReference>
<dbReference type="NCBIfam" id="TIGR00254">
    <property type="entry name" value="GGDEF"/>
    <property type="match status" value="1"/>
</dbReference>
<evidence type="ECO:0000259" key="6">
    <source>
        <dbReference type="PROSITE" id="PS50112"/>
    </source>
</evidence>
<evidence type="ECO:0000259" key="7">
    <source>
        <dbReference type="PROSITE" id="PS50113"/>
    </source>
</evidence>
<protein>
    <recommendedName>
        <fullName evidence="2">cyclic-guanylate-specific phosphodiesterase</fullName>
        <ecNumber evidence="2">3.1.4.52</ecNumber>
    </recommendedName>
</protein>
<keyword evidence="5" id="KW-1133">Transmembrane helix</keyword>
<dbReference type="GO" id="GO:0071732">
    <property type="term" value="P:cellular response to nitric oxide"/>
    <property type="evidence" value="ECO:0007669"/>
    <property type="project" value="UniProtKB-ARBA"/>
</dbReference>
<evidence type="ECO:0000313" key="10">
    <source>
        <dbReference type="EMBL" id="GGO78607.1"/>
    </source>
</evidence>
<dbReference type="Gene3D" id="3.30.450.40">
    <property type="match status" value="1"/>
</dbReference>
<evidence type="ECO:0000256" key="3">
    <source>
        <dbReference type="ARBA" id="ARBA00022636"/>
    </source>
</evidence>
<accession>A0A918DQG1</accession>
<dbReference type="InterPro" id="IPR043128">
    <property type="entry name" value="Rev_trsase/Diguanyl_cyclase"/>
</dbReference>
<comment type="catalytic activity">
    <reaction evidence="4">
        <text>3',3'-c-di-GMP + H2O = 5'-phosphoguanylyl(3'-&gt;5')guanosine + H(+)</text>
        <dbReference type="Rhea" id="RHEA:24902"/>
        <dbReference type="ChEBI" id="CHEBI:15377"/>
        <dbReference type="ChEBI" id="CHEBI:15378"/>
        <dbReference type="ChEBI" id="CHEBI:58754"/>
        <dbReference type="ChEBI" id="CHEBI:58805"/>
        <dbReference type="EC" id="3.1.4.52"/>
    </reaction>
    <physiologicalReaction direction="left-to-right" evidence="4">
        <dbReference type="Rhea" id="RHEA:24903"/>
    </physiologicalReaction>
</comment>